<name>A0A0K2TQZ6_LEPSM</name>
<organism evidence="1">
    <name type="scientific">Lepeophtheirus salmonis</name>
    <name type="common">Salmon louse</name>
    <name type="synonym">Caligus salmonis</name>
    <dbReference type="NCBI Taxonomy" id="72036"/>
    <lineage>
        <taxon>Eukaryota</taxon>
        <taxon>Metazoa</taxon>
        <taxon>Ecdysozoa</taxon>
        <taxon>Arthropoda</taxon>
        <taxon>Crustacea</taxon>
        <taxon>Multicrustacea</taxon>
        <taxon>Hexanauplia</taxon>
        <taxon>Copepoda</taxon>
        <taxon>Siphonostomatoida</taxon>
        <taxon>Caligidae</taxon>
        <taxon>Lepeophtheirus</taxon>
    </lineage>
</organism>
<feature type="non-terminal residue" evidence="1">
    <location>
        <position position="1"/>
    </location>
</feature>
<sequence length="151" mass="18307">GIYERLSSLDCESMQSIFLVHFRWIEDWIPNCLEILIYFFHLGFCPNKLISEILLYQVDPHLSIRYVIWTPFPRYWVDCVFSELILNHNCQRVSSLSFSHIVHRSQTKRYLQLFKYFYLEKLTLMEQGRPSYLDPIHLPHLFGYALNLSRW</sequence>
<reference evidence="1" key="1">
    <citation type="submission" date="2014-05" db="EMBL/GenBank/DDBJ databases">
        <authorList>
            <person name="Chronopoulou M."/>
        </authorList>
    </citation>
    <scope>NUCLEOTIDE SEQUENCE</scope>
    <source>
        <tissue evidence="1">Whole organism</tissue>
    </source>
</reference>
<evidence type="ECO:0008006" key="2">
    <source>
        <dbReference type="Google" id="ProtNLM"/>
    </source>
</evidence>
<dbReference type="AlphaFoldDB" id="A0A0K2TQZ6"/>
<evidence type="ECO:0000313" key="1">
    <source>
        <dbReference type="EMBL" id="CDW28454.1"/>
    </source>
</evidence>
<dbReference type="EMBL" id="HACA01011093">
    <property type="protein sequence ID" value="CDW28454.1"/>
    <property type="molecule type" value="Transcribed_RNA"/>
</dbReference>
<accession>A0A0K2TQZ6</accession>
<proteinExistence type="predicted"/>
<protein>
    <recommendedName>
        <fullName evidence="2">Maturase K</fullName>
    </recommendedName>
</protein>